<dbReference type="AlphaFoldDB" id="A0ABC8RPI8"/>
<dbReference type="Gene3D" id="1.10.10.1420">
    <property type="entry name" value="DNA replication factor Cdt1, C-terminal WH domain"/>
    <property type="match status" value="1"/>
</dbReference>
<dbReference type="InterPro" id="IPR038090">
    <property type="entry name" value="Cdt1_C_WH_dom_sf"/>
</dbReference>
<dbReference type="InterPro" id="IPR032054">
    <property type="entry name" value="Cdt1_C"/>
</dbReference>
<accession>A0ABC8RPI8</accession>
<comment type="caution">
    <text evidence="4">The sequence shown here is derived from an EMBL/GenBank/DDBJ whole genome shotgun (WGS) entry which is preliminary data.</text>
</comment>
<evidence type="ECO:0000313" key="5">
    <source>
        <dbReference type="Proteomes" id="UP001642360"/>
    </source>
</evidence>
<dbReference type="PANTHER" id="PTHR28637">
    <property type="entry name" value="DNA REPLICATION FACTOR CDT1"/>
    <property type="match status" value="1"/>
</dbReference>
<proteinExistence type="inferred from homology"/>
<name>A0ABC8RPI8_9AQUA</name>
<dbReference type="PANTHER" id="PTHR28637:SF13">
    <property type="entry name" value="EXPRESSED PROTEIN"/>
    <property type="match status" value="1"/>
</dbReference>
<comment type="similarity">
    <text evidence="1">Belongs to the Cdt1 family.</text>
</comment>
<organism evidence="4 5">
    <name type="scientific">Ilex paraguariensis</name>
    <name type="common">yerba mate</name>
    <dbReference type="NCBI Taxonomy" id="185542"/>
    <lineage>
        <taxon>Eukaryota</taxon>
        <taxon>Viridiplantae</taxon>
        <taxon>Streptophyta</taxon>
        <taxon>Embryophyta</taxon>
        <taxon>Tracheophyta</taxon>
        <taxon>Spermatophyta</taxon>
        <taxon>Magnoliopsida</taxon>
        <taxon>eudicotyledons</taxon>
        <taxon>Gunneridae</taxon>
        <taxon>Pentapetalae</taxon>
        <taxon>asterids</taxon>
        <taxon>campanulids</taxon>
        <taxon>Aquifoliales</taxon>
        <taxon>Aquifoliaceae</taxon>
        <taxon>Ilex</taxon>
    </lineage>
</organism>
<evidence type="ECO:0000259" key="3">
    <source>
        <dbReference type="Pfam" id="PF16679"/>
    </source>
</evidence>
<dbReference type="InterPro" id="IPR036390">
    <property type="entry name" value="WH_DNA-bd_sf"/>
</dbReference>
<evidence type="ECO:0000256" key="1">
    <source>
        <dbReference type="ARBA" id="ARBA00008356"/>
    </source>
</evidence>
<evidence type="ECO:0000313" key="4">
    <source>
        <dbReference type="EMBL" id="CAK9146485.1"/>
    </source>
</evidence>
<reference evidence="4 5" key="1">
    <citation type="submission" date="2024-02" db="EMBL/GenBank/DDBJ databases">
        <authorList>
            <person name="Vignale AGUSTIN F."/>
            <person name="Sosa J E."/>
            <person name="Modenutti C."/>
        </authorList>
    </citation>
    <scope>NUCLEOTIDE SEQUENCE [LARGE SCALE GENOMIC DNA]</scope>
</reference>
<dbReference type="EMBL" id="CAUOFW020001585">
    <property type="protein sequence ID" value="CAK9146485.1"/>
    <property type="molecule type" value="Genomic_DNA"/>
</dbReference>
<dbReference type="Proteomes" id="UP001642360">
    <property type="component" value="Unassembled WGS sequence"/>
</dbReference>
<sequence>MVIQCMCLLNYFRIVKDLFRIGQVLKYLVQKDKHIPDQIGLGLVPDEVGWATPARPGAQARQSGRRLRRKRKFTYRHLAQLKHILPEAVQVDKILIHDEETMCMNPTLKLSLLFDVVEGHHEQSNFIALCKVFASRLYNFCSTHPEGCEIPEAVLPEPFNQRSITMPSDSLPLHLSTESLPTSIETKPINSFCLHPSFSKHFSRKNAVAETQNFISPVSLSSIGDVYRSNQDVGIWQLKTSLNPCSQPTIITNPVELTYPLQYFSSGTCENTPMKLQLEAGHLMVETPVQSTPKRSIPSSDGKLKTMTIPDRTPCNMSAKRSLNFSCLEGEEGFLNSITDEIEQYKVVEGNVSSSHAPLQECAPLPSSAPPGSLGCWPTKHLLAAPAARLAGGALVEVNSCCSAKDHRINPSGLVLQKRLSASLSDLVALIHQIFRSVNCSSITKEELMHKIIIQNCDIVERGEVEDQLELLEKLVPDWICRNLAPSGDLLYKWVYHPFLIVTCHIKGGSDLNSVCERLTSI</sequence>
<gene>
    <name evidence="4" type="ORF">ILEXP_LOCUS14336</name>
</gene>
<feature type="domain" description="DNA replication factor Cdt1 C-terminal" evidence="3">
    <location>
        <begin position="417"/>
        <end position="480"/>
    </location>
</feature>
<keyword evidence="2" id="KW-0131">Cell cycle</keyword>
<evidence type="ECO:0000256" key="2">
    <source>
        <dbReference type="ARBA" id="ARBA00023306"/>
    </source>
</evidence>
<dbReference type="InterPro" id="IPR045173">
    <property type="entry name" value="Cdt1"/>
</dbReference>
<protein>
    <recommendedName>
        <fullName evidence="3">DNA replication factor Cdt1 C-terminal domain-containing protein</fullName>
    </recommendedName>
</protein>
<dbReference type="Pfam" id="PF16679">
    <property type="entry name" value="CDT1_C"/>
    <property type="match status" value="1"/>
</dbReference>
<keyword evidence="5" id="KW-1185">Reference proteome</keyword>
<dbReference type="SUPFAM" id="SSF46785">
    <property type="entry name" value="Winged helix' DNA-binding domain"/>
    <property type="match status" value="1"/>
</dbReference>